<dbReference type="InterPro" id="IPR013216">
    <property type="entry name" value="Methyltransf_11"/>
</dbReference>
<keyword evidence="3" id="KW-1185">Reference proteome</keyword>
<dbReference type="AlphaFoldDB" id="A0A944DBG4"/>
<dbReference type="Gene3D" id="2.20.25.10">
    <property type="match status" value="1"/>
</dbReference>
<protein>
    <submittedName>
        <fullName evidence="2">Methyltransferase domain-containing protein</fullName>
    </submittedName>
</protein>
<name>A0A944DBG4_DENI1</name>
<dbReference type="SUPFAM" id="SSF158997">
    <property type="entry name" value="Trm112p-like"/>
    <property type="match status" value="1"/>
</dbReference>
<keyword evidence="2" id="KW-0808">Transferase</keyword>
<dbReference type="Pfam" id="PF08241">
    <property type="entry name" value="Methyltransf_11"/>
    <property type="match status" value="1"/>
</dbReference>
<evidence type="ECO:0000313" key="2">
    <source>
        <dbReference type="EMBL" id="MBT0962322.1"/>
    </source>
</evidence>
<accession>A0A944DBG4</accession>
<evidence type="ECO:0000259" key="1">
    <source>
        <dbReference type="Pfam" id="PF08241"/>
    </source>
</evidence>
<feature type="domain" description="Methyltransferase type 11" evidence="1">
    <location>
        <begin position="70"/>
        <end position="117"/>
    </location>
</feature>
<gene>
    <name evidence="2" type="ORF">I8J34_14170</name>
</gene>
<dbReference type="EMBL" id="JAEKFT010000015">
    <property type="protein sequence ID" value="MBT0962322.1"/>
    <property type="molecule type" value="Genomic_DNA"/>
</dbReference>
<evidence type="ECO:0000313" key="3">
    <source>
        <dbReference type="Proteomes" id="UP000694660"/>
    </source>
</evidence>
<comment type="caution">
    <text evidence="2">The sequence shown here is derived from an EMBL/GenBank/DDBJ whole genome shotgun (WGS) entry which is preliminary data.</text>
</comment>
<dbReference type="Gene3D" id="3.40.50.150">
    <property type="entry name" value="Vaccinia Virus protein VP39"/>
    <property type="match status" value="1"/>
</dbReference>
<dbReference type="InterPro" id="IPR029063">
    <property type="entry name" value="SAM-dependent_MTases_sf"/>
</dbReference>
<dbReference type="RefSeq" id="WP_214362267.1">
    <property type="nucleotide sequence ID" value="NZ_JAEKFT010000015.1"/>
</dbReference>
<dbReference type="Proteomes" id="UP000694660">
    <property type="component" value="Unassembled WGS sequence"/>
</dbReference>
<dbReference type="GO" id="GO:0008757">
    <property type="term" value="F:S-adenosylmethionine-dependent methyltransferase activity"/>
    <property type="evidence" value="ECO:0007669"/>
    <property type="project" value="InterPro"/>
</dbReference>
<keyword evidence="2" id="KW-0489">Methyltransferase</keyword>
<organism evidence="2 3">
    <name type="scientific">Denitromonas iodatirespirans</name>
    <dbReference type="NCBI Taxonomy" id="2795389"/>
    <lineage>
        <taxon>Bacteria</taxon>
        <taxon>Pseudomonadati</taxon>
        <taxon>Pseudomonadota</taxon>
        <taxon>Betaproteobacteria</taxon>
        <taxon>Rhodocyclales</taxon>
        <taxon>Zoogloeaceae</taxon>
        <taxon>Denitromonas</taxon>
    </lineage>
</organism>
<reference evidence="3" key="1">
    <citation type="journal article" date="2022" name="ISME J.">
        <title>Genetic and phylogenetic analysis of dissimilatory iodate-reducing bacteria identifies potential niches across the world's oceans.</title>
        <authorList>
            <person name="Reyes-Umana V."/>
            <person name="Henning Z."/>
            <person name="Lee K."/>
            <person name="Barnum T.P."/>
            <person name="Coates J.D."/>
        </authorList>
    </citation>
    <scope>NUCLEOTIDE SEQUENCE [LARGE SCALE GENOMIC DNA]</scope>
    <source>
        <strain evidence="3">IR12</strain>
    </source>
</reference>
<proteinExistence type="predicted"/>
<dbReference type="GO" id="GO:0032259">
    <property type="term" value="P:methylation"/>
    <property type="evidence" value="ECO:0007669"/>
    <property type="project" value="UniProtKB-KW"/>
</dbReference>
<dbReference type="SUPFAM" id="SSF53335">
    <property type="entry name" value="S-adenosyl-L-methionine-dependent methyltransferases"/>
    <property type="match status" value="1"/>
</dbReference>
<sequence>MQDESVLMRQLRRFGFESKAWAMRRFHCPVNPDALVLEVGSGGNPYPRANVLLDAYETTRERHWAPLSADRPTVLGFVENLPFRDQVFDFVIAAHVLEHSTQPEQFLSELQRVARAGYIEVPDAFLERVNPYRDHRLEITCRDNTLLIWKKPSWRPEKDIVELYEDRVKSVMTRSLVPRHPFEFHVRYYWENKIAYRVINPEVDAAWAPPESAPHGGVAGGVRAQVRDFLRWGLSQRRRNASIVLDPLLRCPTCLGESLTRSSELIVCAQCNTVYPVRRGIPVMNEGAAA</sequence>